<dbReference type="Proteomes" id="UP001324993">
    <property type="component" value="Chromosome"/>
</dbReference>
<accession>A0ABZ0REY2</accession>
<dbReference type="PANTHER" id="PTHR30604:SF1">
    <property type="entry name" value="DNA UTILIZATION PROTEIN HOFQ"/>
    <property type="match status" value="1"/>
</dbReference>
<dbReference type="PANTHER" id="PTHR30604">
    <property type="entry name" value="PROTEIN TRANSPORT PROTEIN HOFQ"/>
    <property type="match status" value="1"/>
</dbReference>
<evidence type="ECO:0000313" key="5">
    <source>
        <dbReference type="EMBL" id="WPJ93946.1"/>
    </source>
</evidence>
<proteinExistence type="inferred from homology"/>
<gene>
    <name evidence="5" type="ORF">SH580_10905</name>
</gene>
<evidence type="ECO:0000256" key="2">
    <source>
        <dbReference type="SAM" id="MobiDB-lite"/>
    </source>
</evidence>
<feature type="domain" description="Type II/III secretion system secretin-like" evidence="4">
    <location>
        <begin position="671"/>
        <end position="867"/>
    </location>
</feature>
<dbReference type="InterPro" id="IPR004846">
    <property type="entry name" value="T2SS/T3SS_dom"/>
</dbReference>
<feature type="compositionally biased region" description="Low complexity" evidence="2">
    <location>
        <begin position="476"/>
        <end position="490"/>
    </location>
</feature>
<name>A0ABZ0REY2_9BACT</name>
<evidence type="ECO:0000313" key="6">
    <source>
        <dbReference type="Proteomes" id="UP001324993"/>
    </source>
</evidence>
<dbReference type="Pfam" id="PF00263">
    <property type="entry name" value="Secretin"/>
    <property type="match status" value="1"/>
</dbReference>
<feature type="signal peptide" evidence="3">
    <location>
        <begin position="1"/>
        <end position="26"/>
    </location>
</feature>
<dbReference type="InterPro" id="IPR051808">
    <property type="entry name" value="Type_IV_pilus_biogenesis"/>
</dbReference>
<keyword evidence="6" id="KW-1185">Reference proteome</keyword>
<protein>
    <recommendedName>
        <fullName evidence="4">Type II/III secretion system secretin-like domain-containing protein</fullName>
    </recommendedName>
</protein>
<feature type="region of interest" description="Disordered" evidence="2">
    <location>
        <begin position="464"/>
        <end position="491"/>
    </location>
</feature>
<evidence type="ECO:0000256" key="3">
    <source>
        <dbReference type="SAM" id="SignalP"/>
    </source>
</evidence>
<dbReference type="RefSeq" id="WP_319830912.1">
    <property type="nucleotide sequence ID" value="NZ_CP138858.1"/>
</dbReference>
<comment type="similarity">
    <text evidence="1">Belongs to the bacterial secretin family.</text>
</comment>
<reference evidence="5 6" key="1">
    <citation type="submission" date="2023-11" db="EMBL/GenBank/DDBJ databases">
        <title>Coraliomargarita sp. nov., isolated from marine algae.</title>
        <authorList>
            <person name="Lee J.K."/>
            <person name="Baek J.H."/>
            <person name="Kim J.M."/>
            <person name="Choi D.G."/>
            <person name="Jeon C.O."/>
        </authorList>
    </citation>
    <scope>NUCLEOTIDE SEQUENCE [LARGE SCALE GENOMIC DNA]</scope>
    <source>
        <strain evidence="5 6">J2-16</strain>
    </source>
</reference>
<organism evidence="5 6">
    <name type="scientific">Coraliomargarita algicola</name>
    <dbReference type="NCBI Taxonomy" id="3092156"/>
    <lineage>
        <taxon>Bacteria</taxon>
        <taxon>Pseudomonadati</taxon>
        <taxon>Verrucomicrobiota</taxon>
        <taxon>Opitutia</taxon>
        <taxon>Puniceicoccales</taxon>
        <taxon>Coraliomargaritaceae</taxon>
        <taxon>Coraliomargarita</taxon>
    </lineage>
</organism>
<evidence type="ECO:0000256" key="1">
    <source>
        <dbReference type="RuleBase" id="RU004003"/>
    </source>
</evidence>
<evidence type="ECO:0000259" key="4">
    <source>
        <dbReference type="Pfam" id="PF00263"/>
    </source>
</evidence>
<feature type="chain" id="PRO_5046684570" description="Type II/III secretion system secretin-like domain-containing protein" evidence="3">
    <location>
        <begin position="27"/>
        <end position="909"/>
    </location>
</feature>
<dbReference type="EMBL" id="CP138858">
    <property type="protein sequence ID" value="WPJ93946.1"/>
    <property type="molecule type" value="Genomic_DNA"/>
</dbReference>
<sequence length="909" mass="96615">MKKYLAARTRVSALLVAGALGTFALATPQLAEAQSASDKISLMADTLRARDSGNLELAKEKAESLIKIAPDDENVQRLLASINRDLDRRGGAEPAVYGQAPSLSTEEAMTASEDGTGAESIVAAAAAEQEAKITAARNAIDEAQQLAELGAYTDAANLLNAAGSSLMLNTATATTIEAVNKAKAEVVLEEAKALADAGDPKAAEARIEDYRAAGGDSGAARKLAAQLDSQISNPYSLDIQEISPEYVAQDKIIRDLLARGRAQYLNGDYEGASGTLKEVEARDANNSEAKLLQTKIAEILGAIHKQNLYKTRQQMLTEVDRSWERPKVFDVSATNETVIDEGGRIQDKLNGIVIPQVNFSGMELTRVIETLSELSVEYDPERIGVNIVPLFNPNDSNPRVNISLRNLNLDRILQFVTQQVNFAYDVGGDAVTIQPSDSVGGSSTTVTEFFPVSRATVIRLTGFRDGGGSSSGPVDPFAAPSSGGSSGPSANDEVEALQTFFQSAGVNFELPGASLAFDGEQLIVTQTRRNLERMRTILRNYNEVKQVEIEAKFLEVSQNDLEEVGFDWTVQDGFTPYVDSTTGGSVVDSFGNVTGEYQRSMSTGGRTLNDTFSTSSDSSSITIDGPSGSLSFSNSPPDLASAIDLASSATSLFTSSGWSINGYDVDFALRALSRQSGSDLMSAPKVTVLSGKRANITVAQELRYPESYGDIESTVSSSNSGGSAISITAGTPQDFITRNVGVEMSVTPNVENDDTISLILEPRVTEFEGFVEYGGPSVALAGDPATVVTVPAGFYQPIFSTREISTEVTVFDGATVVMGGLTRDSVKTVNDKVPVLGDIPGLGRLFRSEGETRQKRNLLIFVTANLVSPGGSPARQNYRNVNANSMFQNPTIMTPSGAAQRSIGALEAE</sequence>
<keyword evidence="3" id="KW-0732">Signal</keyword>